<dbReference type="PATRIC" id="fig|1423773.3.peg.381"/>
<evidence type="ECO:0000313" key="2">
    <source>
        <dbReference type="Proteomes" id="UP000051162"/>
    </source>
</evidence>
<dbReference type="RefSeq" id="WP_024746691.1">
    <property type="nucleotide sequence ID" value="NZ_AZDT01000058.1"/>
</dbReference>
<proteinExistence type="predicted"/>
<comment type="caution">
    <text evidence="1">The sequence shown here is derived from an EMBL/GenBank/DDBJ whole genome shotgun (WGS) entry which is preliminary data.</text>
</comment>
<sequence length="67" mass="7602">MTQAQVDRLCEIAPKYGLQLKHQGTIITEINGAPTSFDASTYMPDQFVDLLAQMIATKMKADLWQWQ</sequence>
<dbReference type="OrthoDB" id="2317518at2"/>
<keyword evidence="2" id="KW-1185">Reference proteome</keyword>
<protein>
    <submittedName>
        <fullName evidence="1">Uncharacterized protein</fullName>
    </submittedName>
</protein>
<name>A0A0R1JQ45_9LACO</name>
<gene>
    <name evidence="1" type="ORF">FD30_GL000373</name>
</gene>
<dbReference type="AlphaFoldDB" id="A0A0R1JQ45"/>
<reference evidence="1 2" key="1">
    <citation type="journal article" date="2015" name="Genome Announc.">
        <title>Expanding the biotechnology potential of lactobacilli through comparative genomics of 213 strains and associated genera.</title>
        <authorList>
            <person name="Sun Z."/>
            <person name="Harris H.M."/>
            <person name="McCann A."/>
            <person name="Guo C."/>
            <person name="Argimon S."/>
            <person name="Zhang W."/>
            <person name="Yang X."/>
            <person name="Jeffery I.B."/>
            <person name="Cooney J.C."/>
            <person name="Kagawa T.F."/>
            <person name="Liu W."/>
            <person name="Song Y."/>
            <person name="Salvetti E."/>
            <person name="Wrobel A."/>
            <person name="Rasinkangas P."/>
            <person name="Parkhill J."/>
            <person name="Rea M.C."/>
            <person name="O'Sullivan O."/>
            <person name="Ritari J."/>
            <person name="Douillard F.P."/>
            <person name="Paul Ross R."/>
            <person name="Yang R."/>
            <person name="Briner A.E."/>
            <person name="Felis G.E."/>
            <person name="de Vos W.M."/>
            <person name="Barrangou R."/>
            <person name="Klaenhammer T.R."/>
            <person name="Caufield P.W."/>
            <person name="Cui Y."/>
            <person name="Zhang H."/>
            <person name="O'Toole P.W."/>
        </authorList>
    </citation>
    <scope>NUCLEOTIDE SEQUENCE [LARGE SCALE GENOMIC DNA]</scope>
    <source>
        <strain evidence="1 2">DSM 19117</strain>
    </source>
</reference>
<organism evidence="1 2">
    <name type="scientific">Levilactobacillus namurensis DSM 19117</name>
    <dbReference type="NCBI Taxonomy" id="1423773"/>
    <lineage>
        <taxon>Bacteria</taxon>
        <taxon>Bacillati</taxon>
        <taxon>Bacillota</taxon>
        <taxon>Bacilli</taxon>
        <taxon>Lactobacillales</taxon>
        <taxon>Lactobacillaceae</taxon>
        <taxon>Levilactobacillus</taxon>
    </lineage>
</organism>
<accession>A0A0R1JQ45</accession>
<dbReference type="EMBL" id="AZDT01000058">
    <property type="protein sequence ID" value="KRK73536.1"/>
    <property type="molecule type" value="Genomic_DNA"/>
</dbReference>
<dbReference type="Proteomes" id="UP000051162">
    <property type="component" value="Unassembled WGS sequence"/>
</dbReference>
<dbReference type="STRING" id="1423773.FD30_GL000373"/>
<evidence type="ECO:0000313" key="1">
    <source>
        <dbReference type="EMBL" id="KRK73536.1"/>
    </source>
</evidence>